<dbReference type="Proteomes" id="UP001056386">
    <property type="component" value="Plasmid unnamed3"/>
</dbReference>
<name>A0ABY5BCQ0_BURGL</name>
<proteinExistence type="predicted"/>
<reference evidence="1" key="1">
    <citation type="submission" date="2022-06" db="EMBL/GenBank/DDBJ databases">
        <title>Draft genome sequence of Burkholderia glumae strain GR20004 isolated from rice panicle showing bacterial panicle blight.</title>
        <authorList>
            <person name="Choi S.Y."/>
            <person name="Lee Y.H."/>
        </authorList>
    </citation>
    <scope>NUCLEOTIDE SEQUENCE</scope>
    <source>
        <strain evidence="1">GR20004</strain>
        <plasmid evidence="1">unnamed3</plasmid>
    </source>
</reference>
<gene>
    <name evidence="1" type="ORF">NFI99_14210</name>
</gene>
<protein>
    <submittedName>
        <fullName evidence="1">Uncharacterized protein</fullName>
    </submittedName>
</protein>
<sequence>MNDTSVAARPTGDVLADEAAAVGFAREYVVSAGVPAGHHRTAREHAARWFRLYAGQPELLTTMALEGSLTRVFAGFCEHR</sequence>
<evidence type="ECO:0000313" key="2">
    <source>
        <dbReference type="Proteomes" id="UP001056386"/>
    </source>
</evidence>
<organism evidence="1 2">
    <name type="scientific">Burkholderia glumae</name>
    <name type="common">Pseudomonas glumae</name>
    <dbReference type="NCBI Taxonomy" id="337"/>
    <lineage>
        <taxon>Bacteria</taxon>
        <taxon>Pseudomonadati</taxon>
        <taxon>Pseudomonadota</taxon>
        <taxon>Betaproteobacteria</taxon>
        <taxon>Burkholderiales</taxon>
        <taxon>Burkholderiaceae</taxon>
        <taxon>Burkholderia</taxon>
    </lineage>
</organism>
<evidence type="ECO:0000313" key="1">
    <source>
        <dbReference type="EMBL" id="USS44419.1"/>
    </source>
</evidence>
<dbReference type="EMBL" id="CP099586">
    <property type="protein sequence ID" value="USS44419.1"/>
    <property type="molecule type" value="Genomic_DNA"/>
</dbReference>
<dbReference type="RefSeq" id="WP_043308436.1">
    <property type="nucleotide sequence ID" value="NZ_CP021159.1"/>
</dbReference>
<keyword evidence="1" id="KW-0614">Plasmid</keyword>
<keyword evidence="2" id="KW-1185">Reference proteome</keyword>
<accession>A0ABY5BCQ0</accession>
<geneLocation type="plasmid" evidence="1 2">
    <name>unnamed3</name>
</geneLocation>